<dbReference type="InterPro" id="IPR019795">
    <property type="entry name" value="Globin_bac-like_CS"/>
</dbReference>
<dbReference type="SUPFAM" id="SSF46458">
    <property type="entry name" value="Globin-like"/>
    <property type="match status" value="1"/>
</dbReference>
<dbReference type="PROSITE" id="PS01213">
    <property type="entry name" value="GLOBIN_FAM_2"/>
    <property type="match status" value="1"/>
</dbReference>
<dbReference type="GO" id="GO:0019825">
    <property type="term" value="F:oxygen binding"/>
    <property type="evidence" value="ECO:0007669"/>
    <property type="project" value="InterPro"/>
</dbReference>
<evidence type="ECO:0000313" key="7">
    <source>
        <dbReference type="EMBL" id="PNG04307.1"/>
    </source>
</evidence>
<dbReference type="RefSeq" id="WP_021206547.1">
    <property type="nucleotide sequence ID" value="NZ_JAMOIG010000004.1"/>
</dbReference>
<organism evidence="7 8">
    <name type="scientific">Stutzerimonas stutzeri</name>
    <name type="common">Pseudomonas stutzeri</name>
    <dbReference type="NCBI Taxonomy" id="316"/>
    <lineage>
        <taxon>Bacteria</taxon>
        <taxon>Pseudomonadati</taxon>
        <taxon>Pseudomonadota</taxon>
        <taxon>Gammaproteobacteria</taxon>
        <taxon>Pseudomonadales</taxon>
        <taxon>Pseudomonadaceae</taxon>
        <taxon>Stutzerimonas</taxon>
    </lineage>
</organism>
<dbReference type="Pfam" id="PF01152">
    <property type="entry name" value="Bac_globin"/>
    <property type="match status" value="1"/>
</dbReference>
<keyword evidence="3" id="KW-0349">Heme</keyword>
<dbReference type="InterPro" id="IPR044203">
    <property type="entry name" value="GlbO/GLB3-like"/>
</dbReference>
<dbReference type="OrthoDB" id="9790913at2"/>
<dbReference type="GO" id="GO:0020037">
    <property type="term" value="F:heme binding"/>
    <property type="evidence" value="ECO:0007669"/>
    <property type="project" value="InterPro"/>
</dbReference>
<evidence type="ECO:0000256" key="2">
    <source>
        <dbReference type="ARBA" id="ARBA00022448"/>
    </source>
</evidence>
<dbReference type="InterPro" id="IPR009050">
    <property type="entry name" value="Globin-like_sf"/>
</dbReference>
<dbReference type="GO" id="GO:0005344">
    <property type="term" value="F:oxygen carrier activity"/>
    <property type="evidence" value="ECO:0007669"/>
    <property type="project" value="InterPro"/>
</dbReference>
<dbReference type="Proteomes" id="UP000235897">
    <property type="component" value="Unassembled WGS sequence"/>
</dbReference>
<comment type="caution">
    <text evidence="7">The sequence shown here is derived from an EMBL/GenBank/DDBJ whole genome shotgun (WGS) entry which is preliminary data.</text>
</comment>
<name>A0A2N8SP89_STUST</name>
<comment type="similarity">
    <text evidence="6">Belongs to the truncated hemoglobin family. Group II subfamily.</text>
</comment>
<dbReference type="AlphaFoldDB" id="A0A2N8SP89"/>
<keyword evidence="2" id="KW-0813">Transport</keyword>
<evidence type="ECO:0000256" key="4">
    <source>
        <dbReference type="ARBA" id="ARBA00022723"/>
    </source>
</evidence>
<dbReference type="Gene3D" id="1.10.490.10">
    <property type="entry name" value="Globins"/>
    <property type="match status" value="1"/>
</dbReference>
<dbReference type="InterPro" id="IPR001486">
    <property type="entry name" value="Hemoglobin_trunc"/>
</dbReference>
<comment type="cofactor">
    <cofactor evidence="1">
        <name>heme</name>
        <dbReference type="ChEBI" id="CHEBI:30413"/>
    </cofactor>
</comment>
<evidence type="ECO:0000313" key="8">
    <source>
        <dbReference type="Proteomes" id="UP000235897"/>
    </source>
</evidence>
<evidence type="ECO:0000256" key="5">
    <source>
        <dbReference type="ARBA" id="ARBA00023004"/>
    </source>
</evidence>
<evidence type="ECO:0000256" key="1">
    <source>
        <dbReference type="ARBA" id="ARBA00001971"/>
    </source>
</evidence>
<dbReference type="GO" id="GO:0046872">
    <property type="term" value="F:metal ion binding"/>
    <property type="evidence" value="ECO:0007669"/>
    <property type="project" value="UniProtKB-KW"/>
</dbReference>
<protein>
    <submittedName>
        <fullName evidence="7">Globin</fullName>
    </submittedName>
</protein>
<dbReference type="InterPro" id="IPR012292">
    <property type="entry name" value="Globin/Proto"/>
</dbReference>
<sequence>MQPLHPVPFGVGDASYQAAGGEAGIERLVADFYRVMDETESAACVRRLYPAQLDEPRARLAAFLCGWLGGPRRYAERYGSISIPQFHTRWTIAEAERDAWLECMARAIDRQPYTPVFASYLLTQLRVPAERIIQAGRSGCLVSR</sequence>
<proteinExistence type="inferred from homology"/>
<keyword evidence="4" id="KW-0479">Metal-binding</keyword>
<dbReference type="EMBL" id="POUW01000006">
    <property type="protein sequence ID" value="PNG04307.1"/>
    <property type="molecule type" value="Genomic_DNA"/>
</dbReference>
<dbReference type="PANTHER" id="PTHR47366:SF1">
    <property type="entry name" value="TWO-ON-TWO HEMOGLOBIN-3"/>
    <property type="match status" value="1"/>
</dbReference>
<dbReference type="CDD" id="cd14773">
    <property type="entry name" value="TrHb2_PhHbO-like_O"/>
    <property type="match status" value="1"/>
</dbReference>
<gene>
    <name evidence="7" type="ORF">CXL00_16010</name>
</gene>
<dbReference type="PANTHER" id="PTHR47366">
    <property type="entry name" value="TWO-ON-TWO HEMOGLOBIN-3"/>
    <property type="match status" value="1"/>
</dbReference>
<reference evidence="7 8" key="1">
    <citation type="submission" date="2018-01" db="EMBL/GenBank/DDBJ databases">
        <title>Denitrification phenotypes of diverse strains of Pseudomonas stutzeri.</title>
        <authorList>
            <person name="Milligan D.A."/>
            <person name="Bergaust L."/>
            <person name="Bakken L.R."/>
            <person name="Frostegard A."/>
        </authorList>
    </citation>
    <scope>NUCLEOTIDE SEQUENCE [LARGE SCALE GENOMIC DNA]</scope>
    <source>
        <strain evidence="7 8">28a3</strain>
    </source>
</reference>
<accession>A0A2N8SP89</accession>
<keyword evidence="5" id="KW-0408">Iron</keyword>
<evidence type="ECO:0000256" key="6">
    <source>
        <dbReference type="ARBA" id="ARBA00034496"/>
    </source>
</evidence>
<evidence type="ECO:0000256" key="3">
    <source>
        <dbReference type="ARBA" id="ARBA00022617"/>
    </source>
</evidence>